<feature type="region of interest" description="Disordered" evidence="1">
    <location>
        <begin position="1"/>
        <end position="82"/>
    </location>
</feature>
<accession>A0A3D8SHB4</accession>
<gene>
    <name evidence="2" type="ORF">BP5796_03869</name>
</gene>
<name>A0A3D8SHB4_9HELO</name>
<dbReference type="AlphaFoldDB" id="A0A3D8SHB4"/>
<feature type="compositionally biased region" description="Polar residues" evidence="1">
    <location>
        <begin position="1"/>
        <end position="18"/>
    </location>
</feature>
<feature type="compositionally biased region" description="Low complexity" evidence="1">
    <location>
        <begin position="33"/>
        <end position="69"/>
    </location>
</feature>
<feature type="region of interest" description="Disordered" evidence="1">
    <location>
        <begin position="192"/>
        <end position="216"/>
    </location>
</feature>
<feature type="compositionally biased region" description="Acidic residues" evidence="1">
    <location>
        <begin position="204"/>
        <end position="216"/>
    </location>
</feature>
<keyword evidence="3" id="KW-1185">Reference proteome</keyword>
<protein>
    <submittedName>
        <fullName evidence="2">Uncharacterized protein</fullName>
    </submittedName>
</protein>
<evidence type="ECO:0000313" key="2">
    <source>
        <dbReference type="EMBL" id="RDW85544.1"/>
    </source>
</evidence>
<evidence type="ECO:0000313" key="3">
    <source>
        <dbReference type="Proteomes" id="UP000256328"/>
    </source>
</evidence>
<dbReference type="Proteomes" id="UP000256328">
    <property type="component" value="Unassembled WGS sequence"/>
</dbReference>
<comment type="caution">
    <text evidence="2">The sequence shown here is derived from an EMBL/GenBank/DDBJ whole genome shotgun (WGS) entry which is preliminary data.</text>
</comment>
<proteinExistence type="predicted"/>
<organism evidence="2 3">
    <name type="scientific">Coleophoma crateriformis</name>
    <dbReference type="NCBI Taxonomy" id="565419"/>
    <lineage>
        <taxon>Eukaryota</taxon>
        <taxon>Fungi</taxon>
        <taxon>Dikarya</taxon>
        <taxon>Ascomycota</taxon>
        <taxon>Pezizomycotina</taxon>
        <taxon>Leotiomycetes</taxon>
        <taxon>Helotiales</taxon>
        <taxon>Dermateaceae</taxon>
        <taxon>Coleophoma</taxon>
    </lineage>
</organism>
<dbReference type="EMBL" id="PDLN01000005">
    <property type="protein sequence ID" value="RDW85544.1"/>
    <property type="molecule type" value="Genomic_DNA"/>
</dbReference>
<sequence length="572" mass="63637">MPQMNESTTPSGEASRTSLPEGHHRGKKQKTTSRAAQASASSVAAASAQARVPPAAAPQSAGPSGASRSYEPPKKFSYENMPHPDTLLYLRKAEKARYKKHYDAFQTLFQFQREENPHSQSRYRPSGDEEMQRVLDRCIANGGPLTPKSSRLLATSFDHKSTCIQPYIDINRNRWLEAVAQGREIQPPLDVAARVNGTPSPTESDIEESVFDSEEDTITSADSREVANTDANNAQGSNYSGWTSVNTQEPVNLSYAGPARHVTTAHSPDLVSRPENGSNSGHANPRPSVRDAWADRNTQLMYPARAHDAHGEDIFSKEGAFSAFRRARFREAIVSPPARNDNEELERQPYITLPPIRDMQPHQPPVQHPSTFNGEAPNAHAQMNLMKEMYRRSINRRITDEQKLAAVAAKEAAGGRRDTAVRGGQASTRRVVQSEIWSFSPKKDGTNGFEDNISDEPPRNHAAPFSSASFEYPQPMERHIDITLPRMEIPLSPDFQSDQPRSKQFRAGTTAGLLQRPIIFDPQMEALKNKFMDYGHTELVQKAAKEQQNAQAELRKKEKFHANLVASGVARW</sequence>
<feature type="region of interest" description="Disordered" evidence="1">
    <location>
        <begin position="267"/>
        <end position="290"/>
    </location>
</feature>
<evidence type="ECO:0000256" key="1">
    <source>
        <dbReference type="SAM" id="MobiDB-lite"/>
    </source>
</evidence>
<reference evidence="2 3" key="1">
    <citation type="journal article" date="2018" name="IMA Fungus">
        <title>IMA Genome-F 9: Draft genome sequence of Annulohypoxylon stygium, Aspergillus mulundensis, Berkeleyomyces basicola (syn. Thielaviopsis basicola), Ceratocystis smalleyi, two Cercospora beticola strains, Coleophoma cylindrospora, Fusarium fracticaudum, Phialophora cf. hyalina, and Morchella septimelata.</title>
        <authorList>
            <person name="Wingfield B.D."/>
            <person name="Bills G.F."/>
            <person name="Dong Y."/>
            <person name="Huang W."/>
            <person name="Nel W.J."/>
            <person name="Swalarsk-Parry B.S."/>
            <person name="Vaghefi N."/>
            <person name="Wilken P.M."/>
            <person name="An Z."/>
            <person name="de Beer Z.W."/>
            <person name="De Vos L."/>
            <person name="Chen L."/>
            <person name="Duong T.A."/>
            <person name="Gao Y."/>
            <person name="Hammerbacher A."/>
            <person name="Kikkert J.R."/>
            <person name="Li Y."/>
            <person name="Li H."/>
            <person name="Li K."/>
            <person name="Li Q."/>
            <person name="Liu X."/>
            <person name="Ma X."/>
            <person name="Naidoo K."/>
            <person name="Pethybridge S.J."/>
            <person name="Sun J."/>
            <person name="Steenkamp E.T."/>
            <person name="van der Nest M.A."/>
            <person name="van Wyk S."/>
            <person name="Wingfield M.J."/>
            <person name="Xiong C."/>
            <person name="Yue Q."/>
            <person name="Zhang X."/>
        </authorList>
    </citation>
    <scope>NUCLEOTIDE SEQUENCE [LARGE SCALE GENOMIC DNA]</scope>
    <source>
        <strain evidence="2 3">BP5796</strain>
    </source>
</reference>
<dbReference type="OrthoDB" id="10355469at2759"/>